<comment type="caution">
    <text evidence="6">The sequence shown here is derived from an EMBL/GenBank/DDBJ whole genome shotgun (WGS) entry which is preliminary data.</text>
</comment>
<keyword evidence="3 6" id="KW-0808">Transferase</keyword>
<dbReference type="RefSeq" id="WP_093953933.1">
    <property type="nucleotide sequence ID" value="NZ_NMUL01000075.1"/>
</dbReference>
<dbReference type="GO" id="GO:0032259">
    <property type="term" value="P:methylation"/>
    <property type="evidence" value="ECO:0007669"/>
    <property type="project" value="UniProtKB-KW"/>
</dbReference>
<keyword evidence="2 6" id="KW-0489">Methyltransferase</keyword>
<dbReference type="GO" id="GO:0008757">
    <property type="term" value="F:S-adenosylmethionine-dependent methyltransferase activity"/>
    <property type="evidence" value="ECO:0007669"/>
    <property type="project" value="InterPro"/>
</dbReference>
<evidence type="ECO:0000313" key="7">
    <source>
        <dbReference type="Proteomes" id="UP000215199"/>
    </source>
</evidence>
<sequence length="289" mass="31234">MTQGFSWQEEQDAETVGRQIIWLDALARHPAVRELRSWALDVSAVKPGERAVDVGCGTGEQVREFACAGAEAFGVEPSGRLRAEASRRTNDSLAEFVDGTAEALPFGKGSVDVIRCERVFQHLDRPADAAAEFARVLRRDGRVVVIDMDWGTTVLHPGDPLVAREVEKAQDGELPSPGAGRRLTGLLAGAGLEVTGIVARSLIIWEPATGGWGLVGHLAAQAQRQGRITDEEHKRLMTDLAAGAERGDFHFSVTMFAASARAGGPDRAPVSSPEDHRDHESIVHERQPR</sequence>
<dbReference type="InterPro" id="IPR051052">
    <property type="entry name" value="Diverse_substrate_MTase"/>
</dbReference>
<comment type="similarity">
    <text evidence="1">Belongs to the methyltransferase superfamily.</text>
</comment>
<evidence type="ECO:0000256" key="1">
    <source>
        <dbReference type="ARBA" id="ARBA00008361"/>
    </source>
</evidence>
<evidence type="ECO:0000259" key="5">
    <source>
        <dbReference type="Pfam" id="PF08241"/>
    </source>
</evidence>
<evidence type="ECO:0000256" key="2">
    <source>
        <dbReference type="ARBA" id="ARBA00022603"/>
    </source>
</evidence>
<dbReference type="AlphaFoldDB" id="A0A229SLB2"/>
<dbReference type="Gene3D" id="3.40.50.150">
    <property type="entry name" value="Vaccinia Virus protein VP39"/>
    <property type="match status" value="1"/>
</dbReference>
<dbReference type="SUPFAM" id="SSF53335">
    <property type="entry name" value="S-adenosyl-L-methionine-dependent methyltransferases"/>
    <property type="match status" value="1"/>
</dbReference>
<dbReference type="OrthoDB" id="3636702at2"/>
<evidence type="ECO:0000313" key="6">
    <source>
        <dbReference type="EMBL" id="OXM59745.1"/>
    </source>
</evidence>
<dbReference type="CDD" id="cd02440">
    <property type="entry name" value="AdoMet_MTases"/>
    <property type="match status" value="1"/>
</dbReference>
<accession>A0A229SLB2</accession>
<dbReference type="InterPro" id="IPR029063">
    <property type="entry name" value="SAM-dependent_MTases_sf"/>
</dbReference>
<evidence type="ECO:0000256" key="3">
    <source>
        <dbReference type="ARBA" id="ARBA00022679"/>
    </source>
</evidence>
<proteinExistence type="inferred from homology"/>
<feature type="compositionally biased region" description="Basic and acidic residues" evidence="4">
    <location>
        <begin position="273"/>
        <end position="289"/>
    </location>
</feature>
<dbReference type="InterPro" id="IPR013216">
    <property type="entry name" value="Methyltransf_11"/>
</dbReference>
<gene>
    <name evidence="6" type="ORF">CF165_46065</name>
</gene>
<dbReference type="PANTHER" id="PTHR44942:SF4">
    <property type="entry name" value="METHYLTRANSFERASE TYPE 11 DOMAIN-CONTAINING PROTEIN"/>
    <property type="match status" value="1"/>
</dbReference>
<dbReference type="Pfam" id="PF08241">
    <property type="entry name" value="Methyltransf_11"/>
    <property type="match status" value="1"/>
</dbReference>
<dbReference type="Proteomes" id="UP000215199">
    <property type="component" value="Unassembled WGS sequence"/>
</dbReference>
<reference evidence="7" key="1">
    <citation type="submission" date="2017-07" db="EMBL/GenBank/DDBJ databases">
        <title>Comparative genome mining reveals phylogenetic distribution patterns of secondary metabolites in Amycolatopsis.</title>
        <authorList>
            <person name="Adamek M."/>
            <person name="Alanjary M."/>
            <person name="Sales-Ortells H."/>
            <person name="Goodfellow M."/>
            <person name="Bull A.T."/>
            <person name="Kalinowski J."/>
            <person name="Ziemert N."/>
        </authorList>
    </citation>
    <scope>NUCLEOTIDE SEQUENCE [LARGE SCALE GENOMIC DNA]</scope>
    <source>
        <strain evidence="7">H5</strain>
    </source>
</reference>
<feature type="domain" description="Methyltransferase type 11" evidence="5">
    <location>
        <begin position="52"/>
        <end position="145"/>
    </location>
</feature>
<protein>
    <submittedName>
        <fullName evidence="6">SAM-dependent methyltransferase</fullName>
    </submittedName>
</protein>
<evidence type="ECO:0000256" key="4">
    <source>
        <dbReference type="SAM" id="MobiDB-lite"/>
    </source>
</evidence>
<keyword evidence="7" id="KW-1185">Reference proteome</keyword>
<dbReference type="PANTHER" id="PTHR44942">
    <property type="entry name" value="METHYLTRANSF_11 DOMAIN-CONTAINING PROTEIN"/>
    <property type="match status" value="1"/>
</dbReference>
<organism evidence="6 7">
    <name type="scientific">Amycolatopsis vastitatis</name>
    <dbReference type="NCBI Taxonomy" id="1905142"/>
    <lineage>
        <taxon>Bacteria</taxon>
        <taxon>Bacillati</taxon>
        <taxon>Actinomycetota</taxon>
        <taxon>Actinomycetes</taxon>
        <taxon>Pseudonocardiales</taxon>
        <taxon>Pseudonocardiaceae</taxon>
        <taxon>Amycolatopsis</taxon>
    </lineage>
</organism>
<dbReference type="EMBL" id="NMUL01000075">
    <property type="protein sequence ID" value="OXM59745.1"/>
    <property type="molecule type" value="Genomic_DNA"/>
</dbReference>
<name>A0A229SLB2_9PSEU</name>
<feature type="region of interest" description="Disordered" evidence="4">
    <location>
        <begin position="260"/>
        <end position="289"/>
    </location>
</feature>